<sequence length="217" mass="24668">MFISECFRFHPEKKVAKLTQLEAGLEVIETDLETFDYLRHVNEIVTSYGPAMIFRRNKKLKRLNFNALNKLKGGNIDIVLEDDHFAEEAGDGSAGFNDLMMLESVSRETDQRTEKCSKKFLEVKTTGGSSGGVVMYLGYFLIALFVILLAVAIILTLKEWKKWKTEQEQAGKKKKKNKKDETNKKKKSGSEEKKTKKTATKGPKSKNTPVKENPKKK</sequence>
<dbReference type="AlphaFoldDB" id="A0A6A5GVQ2"/>
<dbReference type="GeneID" id="78775955"/>
<keyword evidence="2" id="KW-1133">Transmembrane helix</keyword>
<dbReference type="EMBL" id="WUAV01000004">
    <property type="protein sequence ID" value="KAF1758681.1"/>
    <property type="molecule type" value="Genomic_DNA"/>
</dbReference>
<dbReference type="CTD" id="78775955"/>
<organism evidence="3 4">
    <name type="scientific">Caenorhabditis remanei</name>
    <name type="common">Caenorhabditis vulgaris</name>
    <dbReference type="NCBI Taxonomy" id="31234"/>
    <lineage>
        <taxon>Eukaryota</taxon>
        <taxon>Metazoa</taxon>
        <taxon>Ecdysozoa</taxon>
        <taxon>Nematoda</taxon>
        <taxon>Chromadorea</taxon>
        <taxon>Rhabditida</taxon>
        <taxon>Rhabditina</taxon>
        <taxon>Rhabditomorpha</taxon>
        <taxon>Rhabditoidea</taxon>
        <taxon>Rhabditidae</taxon>
        <taxon>Peloderinae</taxon>
        <taxon>Caenorhabditis</taxon>
    </lineage>
</organism>
<name>A0A6A5GVQ2_CAERE</name>
<comment type="caution">
    <text evidence="3">The sequence shown here is derived from an EMBL/GenBank/DDBJ whole genome shotgun (WGS) entry which is preliminary data.</text>
</comment>
<gene>
    <name evidence="3" type="ORF">GCK72_015140</name>
</gene>
<evidence type="ECO:0000256" key="1">
    <source>
        <dbReference type="SAM" id="MobiDB-lite"/>
    </source>
</evidence>
<feature type="compositionally biased region" description="Basic and acidic residues" evidence="1">
    <location>
        <begin position="178"/>
        <end position="194"/>
    </location>
</feature>
<reference evidence="3 4" key="1">
    <citation type="submission" date="2019-12" db="EMBL/GenBank/DDBJ databases">
        <title>Chromosome-level assembly of the Caenorhabditis remanei genome.</title>
        <authorList>
            <person name="Teterina A.A."/>
            <person name="Willis J.H."/>
            <person name="Phillips P.C."/>
        </authorList>
    </citation>
    <scope>NUCLEOTIDE SEQUENCE [LARGE SCALE GENOMIC DNA]</scope>
    <source>
        <strain evidence="3 4">PX506</strain>
        <tissue evidence="3">Whole organism</tissue>
    </source>
</reference>
<evidence type="ECO:0000313" key="4">
    <source>
        <dbReference type="Proteomes" id="UP000483820"/>
    </source>
</evidence>
<dbReference type="KEGG" id="crq:GCK72_015140"/>
<evidence type="ECO:0000256" key="2">
    <source>
        <dbReference type="SAM" id="Phobius"/>
    </source>
</evidence>
<feature type="transmembrane region" description="Helical" evidence="2">
    <location>
        <begin position="133"/>
        <end position="157"/>
    </location>
</feature>
<keyword evidence="2" id="KW-0812">Transmembrane</keyword>
<dbReference type="Proteomes" id="UP000483820">
    <property type="component" value="Chromosome IV"/>
</dbReference>
<accession>A0A6A5GVQ2</accession>
<evidence type="ECO:0008006" key="5">
    <source>
        <dbReference type="Google" id="ProtNLM"/>
    </source>
</evidence>
<evidence type="ECO:0000313" key="3">
    <source>
        <dbReference type="EMBL" id="KAF1758681.1"/>
    </source>
</evidence>
<keyword evidence="2" id="KW-0472">Membrane</keyword>
<proteinExistence type="predicted"/>
<dbReference type="RefSeq" id="XP_053585428.1">
    <property type="nucleotide sequence ID" value="XM_053730656.1"/>
</dbReference>
<protein>
    <recommendedName>
        <fullName evidence="5">Receptor L-domain domain-containing protein</fullName>
    </recommendedName>
</protein>
<feature type="region of interest" description="Disordered" evidence="1">
    <location>
        <begin position="166"/>
        <end position="217"/>
    </location>
</feature>